<dbReference type="SUPFAM" id="SSF47874">
    <property type="entry name" value="Annexin"/>
    <property type="match status" value="1"/>
</dbReference>
<evidence type="ECO:0000256" key="1">
    <source>
        <dbReference type="ARBA" id="ARBA00007831"/>
    </source>
</evidence>
<evidence type="ECO:0000313" key="4">
    <source>
        <dbReference type="EMBL" id="TGZ68150.1"/>
    </source>
</evidence>
<dbReference type="InterPro" id="IPR037104">
    <property type="entry name" value="Annexin_sf"/>
</dbReference>
<dbReference type="Pfam" id="PF00191">
    <property type="entry name" value="Annexin"/>
    <property type="match status" value="3"/>
</dbReference>
<evidence type="ECO:0000313" key="5">
    <source>
        <dbReference type="Proteomes" id="UP000308267"/>
    </source>
</evidence>
<evidence type="ECO:0000256" key="2">
    <source>
        <dbReference type="ARBA" id="ARBA00022737"/>
    </source>
</evidence>
<organism evidence="4 5">
    <name type="scientific">Opisthorchis felineus</name>
    <dbReference type="NCBI Taxonomy" id="147828"/>
    <lineage>
        <taxon>Eukaryota</taxon>
        <taxon>Metazoa</taxon>
        <taxon>Spiralia</taxon>
        <taxon>Lophotrochozoa</taxon>
        <taxon>Platyhelminthes</taxon>
        <taxon>Trematoda</taxon>
        <taxon>Digenea</taxon>
        <taxon>Opisthorchiida</taxon>
        <taxon>Opisthorchiata</taxon>
        <taxon>Opisthorchiidae</taxon>
        <taxon>Opisthorchis</taxon>
    </lineage>
</organism>
<dbReference type="EMBL" id="SJOL01006381">
    <property type="protein sequence ID" value="TGZ68150.1"/>
    <property type="molecule type" value="Genomic_DNA"/>
</dbReference>
<comment type="similarity">
    <text evidence="1">Belongs to the annexin family.</text>
</comment>
<dbReference type="AlphaFoldDB" id="A0A4S2LWA9"/>
<dbReference type="OrthoDB" id="37886at2759"/>
<protein>
    <recommendedName>
        <fullName evidence="6">Annexin</fullName>
    </recommendedName>
</protein>
<dbReference type="InterPro" id="IPR018502">
    <property type="entry name" value="Annexin_repeat"/>
</dbReference>
<dbReference type="GO" id="GO:0005634">
    <property type="term" value="C:nucleus"/>
    <property type="evidence" value="ECO:0007669"/>
    <property type="project" value="TreeGrafter"/>
</dbReference>
<dbReference type="STRING" id="147828.A0A4S2LWA9"/>
<keyword evidence="5" id="KW-1185">Reference proteome</keyword>
<dbReference type="GO" id="GO:0005509">
    <property type="term" value="F:calcium ion binding"/>
    <property type="evidence" value="ECO:0007669"/>
    <property type="project" value="InterPro"/>
</dbReference>
<comment type="caution">
    <text evidence="4">The sequence shown here is derived from an EMBL/GenBank/DDBJ whole genome shotgun (WGS) entry which is preliminary data.</text>
</comment>
<dbReference type="PANTHER" id="PTHR10502:SF175">
    <property type="entry name" value="ANNEXIN A13"/>
    <property type="match status" value="1"/>
</dbReference>
<dbReference type="PANTHER" id="PTHR10502">
    <property type="entry name" value="ANNEXIN"/>
    <property type="match status" value="1"/>
</dbReference>
<dbReference type="GO" id="GO:0005544">
    <property type="term" value="F:calcium-dependent phospholipid binding"/>
    <property type="evidence" value="ECO:0007669"/>
    <property type="project" value="InterPro"/>
</dbReference>
<dbReference type="SMART" id="SM00335">
    <property type="entry name" value="ANX"/>
    <property type="match status" value="3"/>
</dbReference>
<evidence type="ECO:0008006" key="6">
    <source>
        <dbReference type="Google" id="ProtNLM"/>
    </source>
</evidence>
<sequence>MSANHNRHSYPKIFDPREDAACLYRACEGHGEGEMIIIEIAGNRTMAQRLEIRKVFEQTYETDLTKAIASKMKGNARFLAVNLFRTPMELLAHQLYRGLNERHSVNTSLLTSILCCCNHIEIHLLGKAYNTLIEETEPRNVHHRTLATDIERSLKGSYGLLMDNILRVGRHQDPVEDLKAARQTGDLSGLIAQGLVEEDVKALHTAAYGSTTGKRRSLLTPKIPPEARIFISILTKRSRLHMKAIWEMYKRKYGMNLVMTICETFSEPLRTALNTTVMAQVNLPLLLVCQLHEAVTSPEVNESQLIRLICLHLETDLQQMMEDYQTYFGVPFKEAVRCATSGAFLKLLLTLLSR</sequence>
<dbReference type="Gene3D" id="1.10.220.10">
    <property type="entry name" value="Annexin"/>
    <property type="match status" value="4"/>
</dbReference>
<keyword evidence="3" id="KW-0041">Annexin</keyword>
<dbReference type="GO" id="GO:0005886">
    <property type="term" value="C:plasma membrane"/>
    <property type="evidence" value="ECO:0007669"/>
    <property type="project" value="TreeGrafter"/>
</dbReference>
<gene>
    <name evidence="4" type="ORF">CRM22_004418</name>
</gene>
<evidence type="ECO:0000256" key="3">
    <source>
        <dbReference type="ARBA" id="ARBA00023216"/>
    </source>
</evidence>
<dbReference type="GO" id="GO:0005737">
    <property type="term" value="C:cytoplasm"/>
    <property type="evidence" value="ECO:0007669"/>
    <property type="project" value="TreeGrafter"/>
</dbReference>
<proteinExistence type="inferred from homology"/>
<dbReference type="Proteomes" id="UP000308267">
    <property type="component" value="Unassembled WGS sequence"/>
</dbReference>
<reference evidence="4 5" key="1">
    <citation type="journal article" date="2019" name="BMC Genomics">
        <title>New insights from Opisthorchis felineus genome: update on genomics of the epidemiologically important liver flukes.</title>
        <authorList>
            <person name="Ershov N.I."/>
            <person name="Mordvinov V.A."/>
            <person name="Prokhortchouk E.B."/>
            <person name="Pakharukova M.Y."/>
            <person name="Gunbin K.V."/>
            <person name="Ustyantsev K."/>
            <person name="Genaev M.A."/>
            <person name="Blinov A.G."/>
            <person name="Mazur A."/>
            <person name="Boulygina E."/>
            <person name="Tsygankova S."/>
            <person name="Khrameeva E."/>
            <person name="Chekanov N."/>
            <person name="Fan G."/>
            <person name="Xiao A."/>
            <person name="Zhang H."/>
            <person name="Xu X."/>
            <person name="Yang H."/>
            <person name="Solovyev V."/>
            <person name="Lee S.M."/>
            <person name="Liu X."/>
            <person name="Afonnikov D.A."/>
            <person name="Skryabin K.G."/>
        </authorList>
    </citation>
    <scope>NUCLEOTIDE SEQUENCE [LARGE SCALE GENOMIC DNA]</scope>
    <source>
        <strain evidence="4">AK-0245</strain>
        <tissue evidence="4">Whole organism</tissue>
    </source>
</reference>
<dbReference type="PROSITE" id="PS51897">
    <property type="entry name" value="ANNEXIN_2"/>
    <property type="match status" value="2"/>
</dbReference>
<name>A0A4S2LWA9_OPIFE</name>
<dbReference type="GO" id="GO:0001786">
    <property type="term" value="F:phosphatidylserine binding"/>
    <property type="evidence" value="ECO:0007669"/>
    <property type="project" value="TreeGrafter"/>
</dbReference>
<keyword evidence="2" id="KW-0677">Repeat</keyword>
<dbReference type="GO" id="GO:0012506">
    <property type="term" value="C:vesicle membrane"/>
    <property type="evidence" value="ECO:0007669"/>
    <property type="project" value="TreeGrafter"/>
</dbReference>
<accession>A0A4S2LWA9</accession>